<feature type="region of interest" description="Disordered" evidence="1">
    <location>
        <begin position="40"/>
        <end position="223"/>
    </location>
</feature>
<feature type="compositionally biased region" description="Polar residues" evidence="1">
    <location>
        <begin position="119"/>
        <end position="129"/>
    </location>
</feature>
<dbReference type="EMBL" id="CAJVPV010042194">
    <property type="protein sequence ID" value="CAG8763554.1"/>
    <property type="molecule type" value="Genomic_DNA"/>
</dbReference>
<accession>A0A9N9J7Y5</accession>
<feature type="compositionally biased region" description="Polar residues" evidence="1">
    <location>
        <begin position="305"/>
        <end position="317"/>
    </location>
</feature>
<name>A0A9N9J7Y5_9GLOM</name>
<feature type="non-terminal residue" evidence="2">
    <location>
        <position position="317"/>
    </location>
</feature>
<feature type="compositionally biased region" description="Acidic residues" evidence="1">
    <location>
        <begin position="206"/>
        <end position="216"/>
    </location>
</feature>
<feature type="compositionally biased region" description="Polar residues" evidence="1">
    <location>
        <begin position="162"/>
        <end position="185"/>
    </location>
</feature>
<dbReference type="Proteomes" id="UP000789342">
    <property type="component" value="Unassembled WGS sequence"/>
</dbReference>
<feature type="compositionally biased region" description="Acidic residues" evidence="1">
    <location>
        <begin position="40"/>
        <end position="62"/>
    </location>
</feature>
<evidence type="ECO:0000313" key="3">
    <source>
        <dbReference type="Proteomes" id="UP000789342"/>
    </source>
</evidence>
<reference evidence="2" key="1">
    <citation type="submission" date="2021-06" db="EMBL/GenBank/DDBJ databases">
        <authorList>
            <person name="Kallberg Y."/>
            <person name="Tangrot J."/>
            <person name="Rosling A."/>
        </authorList>
    </citation>
    <scope>NUCLEOTIDE SEQUENCE</scope>
    <source>
        <strain evidence="2">CL551</strain>
    </source>
</reference>
<dbReference type="AlphaFoldDB" id="A0A9N9J7Y5"/>
<feature type="compositionally biased region" description="Polar residues" evidence="1">
    <location>
        <begin position="254"/>
        <end position="286"/>
    </location>
</feature>
<evidence type="ECO:0000313" key="2">
    <source>
        <dbReference type="EMBL" id="CAG8763554.1"/>
    </source>
</evidence>
<gene>
    <name evidence="2" type="ORF">AMORRO_LOCUS16101</name>
</gene>
<evidence type="ECO:0000256" key="1">
    <source>
        <dbReference type="SAM" id="MobiDB-lite"/>
    </source>
</evidence>
<feature type="non-terminal residue" evidence="2">
    <location>
        <position position="1"/>
    </location>
</feature>
<comment type="caution">
    <text evidence="2">The sequence shown here is derived from an EMBL/GenBank/DDBJ whole genome shotgun (WGS) entry which is preliminary data.</text>
</comment>
<protein>
    <submittedName>
        <fullName evidence="2">8949_t:CDS:1</fullName>
    </submittedName>
</protein>
<feature type="compositionally biased region" description="Polar residues" evidence="1">
    <location>
        <begin position="82"/>
        <end position="92"/>
    </location>
</feature>
<organism evidence="2 3">
    <name type="scientific">Acaulospora morrowiae</name>
    <dbReference type="NCBI Taxonomy" id="94023"/>
    <lineage>
        <taxon>Eukaryota</taxon>
        <taxon>Fungi</taxon>
        <taxon>Fungi incertae sedis</taxon>
        <taxon>Mucoromycota</taxon>
        <taxon>Glomeromycotina</taxon>
        <taxon>Glomeromycetes</taxon>
        <taxon>Diversisporales</taxon>
        <taxon>Acaulosporaceae</taxon>
        <taxon>Acaulospora</taxon>
    </lineage>
</organism>
<feature type="region of interest" description="Disordered" evidence="1">
    <location>
        <begin position="243"/>
        <end position="317"/>
    </location>
</feature>
<proteinExistence type="predicted"/>
<feature type="compositionally biased region" description="Low complexity" evidence="1">
    <location>
        <begin position="287"/>
        <end position="297"/>
    </location>
</feature>
<keyword evidence="3" id="KW-1185">Reference proteome</keyword>
<sequence>SSINNKKEDYLKKERKGQGKFVSFNSPLYIIAEGPLDYFDDVDDSSLEYSEGDESYENDTEATTECAQNHEKAEDSDDTVESPVSNYANSDTRQGKSPKFDETSSDENQYHILEGDSPRYSQDMQQIEQQHLDRPSYKQNSEPVASPILQRSDYTNDEKMKQSNVYTNGQNNTASNIPSDITQVINRPGETIKTSLTPTVGSDFMDFSDDEEEELQSDGKSIKIFGNDPTKIRMSFMNFFKRKSKKKEEESPKQLASVSSTFGSNKAKPTNVQAGSQYQRKGSLTTQQRNQAQAQMQVDLHSRRQVPQQVQPKMQTS</sequence>